<feature type="region of interest" description="Disordered" evidence="1">
    <location>
        <begin position="28"/>
        <end position="52"/>
    </location>
</feature>
<accession>A0ABT7A7T2</accession>
<keyword evidence="3" id="KW-1185">Reference proteome</keyword>
<evidence type="ECO:0000256" key="1">
    <source>
        <dbReference type="SAM" id="MobiDB-lite"/>
    </source>
</evidence>
<comment type="caution">
    <text evidence="2">The sequence shown here is derived from an EMBL/GenBank/DDBJ whole genome shotgun (WGS) entry which is preliminary data.</text>
</comment>
<sequence length="104" mass="10002">MPQSALRKGAADVGLTLARELSARAQRLEGAAAAGPAGPGDPAGPGGASGAPRVMPDAGVFAVGDQLSVATHDVALALAAAPADEAVPVLAECVALVRDAARAL</sequence>
<protein>
    <submittedName>
        <fullName evidence="2">Uncharacterized protein</fullName>
    </submittedName>
</protein>
<dbReference type="Proteomes" id="UP001214441">
    <property type="component" value="Unassembled WGS sequence"/>
</dbReference>
<evidence type="ECO:0000313" key="2">
    <source>
        <dbReference type="EMBL" id="MDJ1137361.1"/>
    </source>
</evidence>
<feature type="compositionally biased region" description="Gly residues" evidence="1">
    <location>
        <begin position="37"/>
        <end position="49"/>
    </location>
</feature>
<organism evidence="2 3">
    <name type="scientific">Streptomyces iconiensis</name>
    <dbReference type="NCBI Taxonomy" id="1384038"/>
    <lineage>
        <taxon>Bacteria</taxon>
        <taxon>Bacillati</taxon>
        <taxon>Actinomycetota</taxon>
        <taxon>Actinomycetes</taxon>
        <taxon>Kitasatosporales</taxon>
        <taxon>Streptomycetaceae</taxon>
        <taxon>Streptomyces</taxon>
    </lineage>
</organism>
<proteinExistence type="predicted"/>
<name>A0ABT7A7T2_9ACTN</name>
<dbReference type="RefSeq" id="WP_274046745.1">
    <property type="nucleotide sequence ID" value="NZ_JANCPR020000056.1"/>
</dbReference>
<dbReference type="EMBL" id="JANCPR020000056">
    <property type="protein sequence ID" value="MDJ1137361.1"/>
    <property type="molecule type" value="Genomic_DNA"/>
</dbReference>
<reference evidence="2 3" key="1">
    <citation type="submission" date="2023-05" db="EMBL/GenBank/DDBJ databases">
        <title>Streptantibioticus silvisoli sp. nov., acidotolerant actinomycetes 1 from pine litter.</title>
        <authorList>
            <person name="Swiecimska M."/>
            <person name="Golinska P."/>
            <person name="Sangal V."/>
            <person name="Wachnowicz B."/>
            <person name="Goodfellow M."/>
        </authorList>
    </citation>
    <scope>NUCLEOTIDE SEQUENCE [LARGE SCALE GENOMIC DNA]</scope>
    <source>
        <strain evidence="2 3">DSM 42109</strain>
    </source>
</reference>
<gene>
    <name evidence="2" type="ORF">NMN56_036515</name>
</gene>
<evidence type="ECO:0000313" key="3">
    <source>
        <dbReference type="Proteomes" id="UP001214441"/>
    </source>
</evidence>